<evidence type="ECO:0000313" key="7">
    <source>
        <dbReference type="EMBL" id="KIJ26340.1"/>
    </source>
</evidence>
<dbReference type="PANTHER" id="PTHR46481:SF10">
    <property type="entry name" value="ZINC FINGER BED DOMAIN-CONTAINING PROTEIN 39"/>
    <property type="match status" value="1"/>
</dbReference>
<dbReference type="AlphaFoldDB" id="A0A0C9UM34"/>
<name>A0A0C9UM34_SPHS4</name>
<evidence type="ECO:0000256" key="3">
    <source>
        <dbReference type="ARBA" id="ARBA00022771"/>
    </source>
</evidence>
<evidence type="ECO:0000259" key="6">
    <source>
        <dbReference type="Pfam" id="PF05699"/>
    </source>
</evidence>
<keyword evidence="4" id="KW-0862">Zinc</keyword>
<dbReference type="InterPro" id="IPR052035">
    <property type="entry name" value="ZnF_BED_domain_contain"/>
</dbReference>
<protein>
    <recommendedName>
        <fullName evidence="6">HAT C-terminal dimerisation domain-containing protein</fullName>
    </recommendedName>
</protein>
<sequence length="401" mass="45919">MFHKYLQDLKKQLNGSLVKGKVSFTCDVWQASNIDTYFAVITHWIEAQPGKWELHAALIGFTCMNESHNGLRLGQALYKIIARIDLVNKYIGFFIFELMQDEKDVAKRVKIQELTLNETEWGNLKEFFDVLGVSDKVQQAFSSDTYPALYMGIPALEAMHVGLTRKHHKKVVEYYDRTGALDAYLDHKFKHLEKHWDRDFYQQAYDHLESIFASCHKEIYADGPSASSSKKSTSRLGQLLQELESSDKEDTMSTPRESIAESAAKPWKAEFIQWMEYNEWGMEGKDVMTWWGKNAARYPVWASLALDYLPIMASSVSSERAFSAAGITIIKHHNQLKGDIVESLQVLKCAIRKELLVKAPMPSSALEKELEEEEAVEMDDGRWEAAKVVSEEGKCFIYTKD</sequence>
<dbReference type="InterPro" id="IPR008906">
    <property type="entry name" value="HATC_C_dom"/>
</dbReference>
<evidence type="ECO:0000313" key="8">
    <source>
        <dbReference type="Proteomes" id="UP000054279"/>
    </source>
</evidence>
<accession>A0A0C9UM34</accession>
<dbReference type="Pfam" id="PF05699">
    <property type="entry name" value="Dimer_Tnp_hAT"/>
    <property type="match status" value="1"/>
</dbReference>
<dbReference type="Proteomes" id="UP000054279">
    <property type="component" value="Unassembled WGS sequence"/>
</dbReference>
<feature type="domain" description="HAT C-terminal dimerisation" evidence="6">
    <location>
        <begin position="274"/>
        <end position="348"/>
    </location>
</feature>
<keyword evidence="3" id="KW-0863">Zinc-finger</keyword>
<dbReference type="SUPFAM" id="SSF53098">
    <property type="entry name" value="Ribonuclease H-like"/>
    <property type="match status" value="1"/>
</dbReference>
<dbReference type="GO" id="GO:0008270">
    <property type="term" value="F:zinc ion binding"/>
    <property type="evidence" value="ECO:0007669"/>
    <property type="project" value="UniProtKB-KW"/>
</dbReference>
<dbReference type="InterPro" id="IPR012337">
    <property type="entry name" value="RNaseH-like_sf"/>
</dbReference>
<proteinExistence type="predicted"/>
<keyword evidence="2" id="KW-0479">Metal-binding</keyword>
<dbReference type="GO" id="GO:0046983">
    <property type="term" value="F:protein dimerization activity"/>
    <property type="evidence" value="ECO:0007669"/>
    <property type="project" value="InterPro"/>
</dbReference>
<evidence type="ECO:0000256" key="5">
    <source>
        <dbReference type="ARBA" id="ARBA00023242"/>
    </source>
</evidence>
<reference evidence="7 8" key="1">
    <citation type="submission" date="2014-06" db="EMBL/GenBank/DDBJ databases">
        <title>Evolutionary Origins and Diversification of the Mycorrhizal Mutualists.</title>
        <authorList>
            <consortium name="DOE Joint Genome Institute"/>
            <consortium name="Mycorrhizal Genomics Consortium"/>
            <person name="Kohler A."/>
            <person name="Kuo A."/>
            <person name="Nagy L.G."/>
            <person name="Floudas D."/>
            <person name="Copeland A."/>
            <person name="Barry K.W."/>
            <person name="Cichocki N."/>
            <person name="Veneault-Fourrey C."/>
            <person name="LaButti K."/>
            <person name="Lindquist E.A."/>
            <person name="Lipzen A."/>
            <person name="Lundell T."/>
            <person name="Morin E."/>
            <person name="Murat C."/>
            <person name="Riley R."/>
            <person name="Ohm R."/>
            <person name="Sun H."/>
            <person name="Tunlid A."/>
            <person name="Henrissat B."/>
            <person name="Grigoriev I.V."/>
            <person name="Hibbett D.S."/>
            <person name="Martin F."/>
        </authorList>
    </citation>
    <scope>NUCLEOTIDE SEQUENCE [LARGE SCALE GENOMIC DNA]</scope>
    <source>
        <strain evidence="7 8">SS14</strain>
    </source>
</reference>
<comment type="subcellular location">
    <subcellularLocation>
        <location evidence="1">Nucleus</location>
    </subcellularLocation>
</comment>
<keyword evidence="8" id="KW-1185">Reference proteome</keyword>
<keyword evidence="5" id="KW-0539">Nucleus</keyword>
<evidence type="ECO:0000256" key="4">
    <source>
        <dbReference type="ARBA" id="ARBA00022833"/>
    </source>
</evidence>
<evidence type="ECO:0000256" key="2">
    <source>
        <dbReference type="ARBA" id="ARBA00022723"/>
    </source>
</evidence>
<evidence type="ECO:0000256" key="1">
    <source>
        <dbReference type="ARBA" id="ARBA00004123"/>
    </source>
</evidence>
<dbReference type="OrthoDB" id="2648256at2759"/>
<gene>
    <name evidence="7" type="ORF">M422DRAFT_272627</name>
</gene>
<dbReference type="GO" id="GO:0005634">
    <property type="term" value="C:nucleus"/>
    <property type="evidence" value="ECO:0007669"/>
    <property type="project" value="UniProtKB-SubCell"/>
</dbReference>
<dbReference type="PANTHER" id="PTHR46481">
    <property type="entry name" value="ZINC FINGER BED DOMAIN-CONTAINING PROTEIN 4"/>
    <property type="match status" value="1"/>
</dbReference>
<organism evidence="7 8">
    <name type="scientific">Sphaerobolus stellatus (strain SS14)</name>
    <dbReference type="NCBI Taxonomy" id="990650"/>
    <lineage>
        <taxon>Eukaryota</taxon>
        <taxon>Fungi</taxon>
        <taxon>Dikarya</taxon>
        <taxon>Basidiomycota</taxon>
        <taxon>Agaricomycotina</taxon>
        <taxon>Agaricomycetes</taxon>
        <taxon>Phallomycetidae</taxon>
        <taxon>Geastrales</taxon>
        <taxon>Sphaerobolaceae</taxon>
        <taxon>Sphaerobolus</taxon>
    </lineage>
</organism>
<dbReference type="EMBL" id="KN837374">
    <property type="protein sequence ID" value="KIJ26340.1"/>
    <property type="molecule type" value="Genomic_DNA"/>
</dbReference>
<dbReference type="HOGENOM" id="CLU_009123_2_1_1"/>